<proteinExistence type="predicted"/>
<comment type="caution">
    <text evidence="2">The sequence shown here is derived from an EMBL/GenBank/DDBJ whole genome shotgun (WGS) entry which is preliminary data.</text>
</comment>
<reference evidence="2 3" key="1">
    <citation type="journal article" date="2014" name="Agronomy (Basel)">
        <title>A Draft Genome Sequence for Ensete ventricosum, the Drought-Tolerant Tree Against Hunger.</title>
        <authorList>
            <person name="Harrison J."/>
            <person name="Moore K.A."/>
            <person name="Paszkiewicz K."/>
            <person name="Jones T."/>
            <person name="Grant M."/>
            <person name="Ambacheew D."/>
            <person name="Muzemil S."/>
            <person name="Studholme D.J."/>
        </authorList>
    </citation>
    <scope>NUCLEOTIDE SEQUENCE [LARGE SCALE GENOMIC DNA]</scope>
</reference>
<evidence type="ECO:0000313" key="3">
    <source>
        <dbReference type="Proteomes" id="UP000287651"/>
    </source>
</evidence>
<organism evidence="2 3">
    <name type="scientific">Ensete ventricosum</name>
    <name type="common">Abyssinian banana</name>
    <name type="synonym">Musa ensete</name>
    <dbReference type="NCBI Taxonomy" id="4639"/>
    <lineage>
        <taxon>Eukaryota</taxon>
        <taxon>Viridiplantae</taxon>
        <taxon>Streptophyta</taxon>
        <taxon>Embryophyta</taxon>
        <taxon>Tracheophyta</taxon>
        <taxon>Spermatophyta</taxon>
        <taxon>Magnoliopsida</taxon>
        <taxon>Liliopsida</taxon>
        <taxon>Zingiberales</taxon>
        <taxon>Musaceae</taxon>
        <taxon>Ensete</taxon>
    </lineage>
</organism>
<evidence type="ECO:0000256" key="1">
    <source>
        <dbReference type="SAM" id="Coils"/>
    </source>
</evidence>
<keyword evidence="1" id="KW-0175">Coiled coil</keyword>
<dbReference type="AlphaFoldDB" id="A0A426Z025"/>
<sequence>MDWAAKTMVLVSSVSALLCLSFVFANALTWSLPWQSQYYYMALIDLVHDADRVITALSNKLDNLRKEVQRLKDVNNPNTVTVTERRASKDYPPGRFVKQAIEDYKKSPGFEMGLVRMGRVSLEYDY</sequence>
<dbReference type="Proteomes" id="UP000287651">
    <property type="component" value="Unassembled WGS sequence"/>
</dbReference>
<gene>
    <name evidence="2" type="ORF">B296_00047333</name>
</gene>
<protein>
    <submittedName>
        <fullName evidence="2">Uncharacterized protein</fullName>
    </submittedName>
</protein>
<name>A0A426Z025_ENSVE</name>
<feature type="coiled-coil region" evidence="1">
    <location>
        <begin position="47"/>
        <end position="74"/>
    </location>
</feature>
<dbReference type="EMBL" id="AMZH03009215">
    <property type="protein sequence ID" value="RRT57323.1"/>
    <property type="molecule type" value="Genomic_DNA"/>
</dbReference>
<evidence type="ECO:0000313" key="2">
    <source>
        <dbReference type="EMBL" id="RRT57323.1"/>
    </source>
</evidence>
<accession>A0A426Z025</accession>